<sequence>MKNFEKDNFKSADTGIVGFMIRVDDDRQLLRFCRDGMCTLCLFAPENYQRKFGAAQQGCYRNKMDYLYRDVEQ</sequence>
<dbReference type="Proteomes" id="UP000446866">
    <property type="component" value="Unassembled WGS sequence"/>
</dbReference>
<keyword evidence="2" id="KW-1185">Reference proteome</keyword>
<dbReference type="AlphaFoldDB" id="A0A845QN82"/>
<accession>A0A845QN82</accession>
<organism evidence="1 2">
    <name type="scientific">Anaerotruncus colihominis</name>
    <dbReference type="NCBI Taxonomy" id="169435"/>
    <lineage>
        <taxon>Bacteria</taxon>
        <taxon>Bacillati</taxon>
        <taxon>Bacillota</taxon>
        <taxon>Clostridia</taxon>
        <taxon>Eubacteriales</taxon>
        <taxon>Oscillospiraceae</taxon>
        <taxon>Anaerotruncus</taxon>
    </lineage>
</organism>
<dbReference type="EMBL" id="QXWK01000020">
    <property type="protein sequence ID" value="NBH62157.1"/>
    <property type="molecule type" value="Genomic_DNA"/>
</dbReference>
<dbReference type="RefSeq" id="WP_160202445.1">
    <property type="nucleotide sequence ID" value="NZ_QXWK01000020.1"/>
</dbReference>
<comment type="caution">
    <text evidence="1">The sequence shown here is derived from an EMBL/GenBank/DDBJ whole genome shotgun (WGS) entry which is preliminary data.</text>
</comment>
<gene>
    <name evidence="1" type="ORF">D0435_10880</name>
</gene>
<reference evidence="1 2" key="1">
    <citation type="submission" date="2018-08" db="EMBL/GenBank/DDBJ databases">
        <title>Murine metabolic-syndrome-specific gut microbial biobank.</title>
        <authorList>
            <person name="Liu C."/>
        </authorList>
    </citation>
    <scope>NUCLEOTIDE SEQUENCE [LARGE SCALE GENOMIC DNA]</scope>
    <source>
        <strain evidence="1 2">28</strain>
    </source>
</reference>
<name>A0A845QN82_9FIRM</name>
<protein>
    <submittedName>
        <fullName evidence="1">Uncharacterized protein</fullName>
    </submittedName>
</protein>
<evidence type="ECO:0000313" key="2">
    <source>
        <dbReference type="Proteomes" id="UP000446866"/>
    </source>
</evidence>
<proteinExistence type="predicted"/>
<evidence type="ECO:0000313" key="1">
    <source>
        <dbReference type="EMBL" id="NBH62157.1"/>
    </source>
</evidence>